<evidence type="ECO:0008006" key="3">
    <source>
        <dbReference type="Google" id="ProtNLM"/>
    </source>
</evidence>
<dbReference type="STRING" id="1150112.SAMN04487893_11355"/>
<organism evidence="1 2">
    <name type="scientific">Myroides guanonis</name>
    <dbReference type="NCBI Taxonomy" id="1150112"/>
    <lineage>
        <taxon>Bacteria</taxon>
        <taxon>Pseudomonadati</taxon>
        <taxon>Bacteroidota</taxon>
        <taxon>Flavobacteriia</taxon>
        <taxon>Flavobacteriales</taxon>
        <taxon>Flavobacteriaceae</taxon>
        <taxon>Myroides</taxon>
    </lineage>
</organism>
<evidence type="ECO:0000313" key="1">
    <source>
        <dbReference type="EMBL" id="SFJ69502.1"/>
    </source>
</evidence>
<keyword evidence="2" id="KW-1185">Reference proteome</keyword>
<sequence length="362" mass="43018">MPTLYFIAMINLFNTHIETLSLHRVGNKSRNEAYFLSDIPYNLNDEIAPLLKEYFFKPFREKEENYFQFAHDVDLEFNEMYNFASEIFNTPTVENVHEVSKKITKHLFEQSNHPHIKNGEVYVSYLTNVSIDNNIVDAIGIFKSEIKTDFLQFEENGSNLEMVLQQGINLHKLDKGCLIFNYKKEEGFKILTIDSNRYDARYWLEHFLSVDAFQDENFMTKKYLKFCQDFAKDVVLPAEDKKEEVMFMNRSVNYFAKNDEFEETNFLNEVIDNPDLISEFKNYKVDRGEKYSIEDTTNFPIANNAVTDVRKKLKNVINLDTNVQIKLDFINPESAEKFVEKGWDEEKQMYYYLIYFNKEQKQ</sequence>
<gene>
    <name evidence="1" type="ORF">SAMN04487893_11355</name>
</gene>
<name>A0A1I3TG52_9FLAO</name>
<dbReference type="GO" id="GO:0009295">
    <property type="term" value="C:nucleoid"/>
    <property type="evidence" value="ECO:0007669"/>
    <property type="project" value="InterPro"/>
</dbReference>
<dbReference type="InterPro" id="IPR007358">
    <property type="entry name" value="Nucleoid_associated_NdpA"/>
</dbReference>
<accession>A0A1I3TG52</accession>
<evidence type="ECO:0000313" key="2">
    <source>
        <dbReference type="Proteomes" id="UP000243887"/>
    </source>
</evidence>
<protein>
    <recommendedName>
        <fullName evidence="3">Nucleoid associated protein NdpA</fullName>
    </recommendedName>
</protein>
<dbReference type="Pfam" id="PF04245">
    <property type="entry name" value="NA37"/>
    <property type="match status" value="1"/>
</dbReference>
<reference evidence="2" key="1">
    <citation type="submission" date="2016-10" db="EMBL/GenBank/DDBJ databases">
        <authorList>
            <person name="Varghese N."/>
            <person name="Submissions S."/>
        </authorList>
    </citation>
    <scope>NUCLEOTIDE SEQUENCE [LARGE SCALE GENOMIC DNA]</scope>
    <source>
        <strain evidence="2">DSM 26542</strain>
    </source>
</reference>
<dbReference type="Proteomes" id="UP000243887">
    <property type="component" value="Unassembled WGS sequence"/>
</dbReference>
<dbReference type="AlphaFoldDB" id="A0A1I3TG52"/>
<dbReference type="EMBL" id="FORU01000013">
    <property type="protein sequence ID" value="SFJ69502.1"/>
    <property type="molecule type" value="Genomic_DNA"/>
</dbReference>
<proteinExistence type="predicted"/>